<accession>A0A6G0U5X9</accession>
<feature type="compositionally biased region" description="Polar residues" evidence="1">
    <location>
        <begin position="35"/>
        <end position="52"/>
    </location>
</feature>
<name>A0A6G0U5X9_APHGL</name>
<feature type="chain" id="PRO_5026292282" evidence="2">
    <location>
        <begin position="26"/>
        <end position="189"/>
    </location>
</feature>
<evidence type="ECO:0000256" key="1">
    <source>
        <dbReference type="SAM" id="MobiDB-lite"/>
    </source>
</evidence>
<evidence type="ECO:0000313" key="4">
    <source>
        <dbReference type="Proteomes" id="UP000475862"/>
    </source>
</evidence>
<reference evidence="3 4" key="1">
    <citation type="submission" date="2019-08" db="EMBL/GenBank/DDBJ databases">
        <title>The genome of the soybean aphid Biotype 1, its phylome, world population structure and adaptation to the North American continent.</title>
        <authorList>
            <person name="Giordano R."/>
            <person name="Donthu R.K."/>
            <person name="Hernandez A.G."/>
            <person name="Wright C.L."/>
            <person name="Zimin A.V."/>
        </authorList>
    </citation>
    <scope>NUCLEOTIDE SEQUENCE [LARGE SCALE GENOMIC DNA]</scope>
    <source>
        <tissue evidence="3">Whole aphids</tissue>
    </source>
</reference>
<gene>
    <name evidence="3" type="ORF">AGLY_001536</name>
</gene>
<evidence type="ECO:0000313" key="3">
    <source>
        <dbReference type="EMBL" id="KAE9544357.1"/>
    </source>
</evidence>
<sequence>MDSAGSARHLLAVATVIAAIALCRAAAIGGGTGPSPGNTAASAPSSILTKLPQSPLPKFPVIYTYGKPRSPRPPTTKHPTLLDGKQPQRPAPQPQRPPQQQQQPPQQPQKRPPPKPTTDERPEGRVPPYQSSPATNASVTTSPKPKLETTTHDRSIITAPLKSCPEGMRMSPDRTCRPAFTDPEGDQTA</sequence>
<keyword evidence="2" id="KW-0732">Signal</keyword>
<evidence type="ECO:0000256" key="2">
    <source>
        <dbReference type="SAM" id="SignalP"/>
    </source>
</evidence>
<feature type="compositionally biased region" description="Basic and acidic residues" evidence="1">
    <location>
        <begin position="145"/>
        <end position="155"/>
    </location>
</feature>
<comment type="caution">
    <text evidence="3">The sequence shown here is derived from an EMBL/GenBank/DDBJ whole genome shotgun (WGS) entry which is preliminary data.</text>
</comment>
<feature type="signal peptide" evidence="2">
    <location>
        <begin position="1"/>
        <end position="25"/>
    </location>
</feature>
<feature type="region of interest" description="Disordered" evidence="1">
    <location>
        <begin position="35"/>
        <end position="189"/>
    </location>
</feature>
<dbReference type="OrthoDB" id="6628036at2759"/>
<feature type="compositionally biased region" description="Polar residues" evidence="1">
    <location>
        <begin position="129"/>
        <end position="143"/>
    </location>
</feature>
<keyword evidence="4" id="KW-1185">Reference proteome</keyword>
<dbReference type="EMBL" id="VYZN01000002">
    <property type="protein sequence ID" value="KAE9544357.1"/>
    <property type="molecule type" value="Genomic_DNA"/>
</dbReference>
<dbReference type="Proteomes" id="UP000475862">
    <property type="component" value="Unassembled WGS sequence"/>
</dbReference>
<proteinExistence type="predicted"/>
<feature type="compositionally biased region" description="Pro residues" evidence="1">
    <location>
        <begin position="105"/>
        <end position="116"/>
    </location>
</feature>
<organism evidence="3 4">
    <name type="scientific">Aphis glycines</name>
    <name type="common">Soybean aphid</name>
    <dbReference type="NCBI Taxonomy" id="307491"/>
    <lineage>
        <taxon>Eukaryota</taxon>
        <taxon>Metazoa</taxon>
        <taxon>Ecdysozoa</taxon>
        <taxon>Arthropoda</taxon>
        <taxon>Hexapoda</taxon>
        <taxon>Insecta</taxon>
        <taxon>Pterygota</taxon>
        <taxon>Neoptera</taxon>
        <taxon>Paraneoptera</taxon>
        <taxon>Hemiptera</taxon>
        <taxon>Sternorrhyncha</taxon>
        <taxon>Aphidomorpha</taxon>
        <taxon>Aphidoidea</taxon>
        <taxon>Aphididae</taxon>
        <taxon>Aphidini</taxon>
        <taxon>Aphis</taxon>
        <taxon>Aphis</taxon>
    </lineage>
</organism>
<protein>
    <submittedName>
        <fullName evidence="3">Uncharacterized protein</fullName>
    </submittedName>
</protein>
<dbReference type="AlphaFoldDB" id="A0A6G0U5X9"/>